<sequence>MNGIEMFDLNPNLIAMGRLELLKSFECRLKQSIGLRGDMPVLTCPVAAVDADCFEMRNGEANFGFGTIRLSSGLVQSIRVQVNDIQIYWLADMTDPEVWAAIDMWRQAKRAPIQFDVRGEPGEAGHSLFMKMGVPQGTYQNEQFRNAPMPPAERIWKEMVTLADSGMLQSQAETDIEGIPLRRVFVNVLFTERFKPCVDVSSLTEMPVRVEPVFRKVIFH</sequence>
<reference evidence="1 2" key="1">
    <citation type="submission" date="2020-10" db="EMBL/GenBank/DDBJ databases">
        <authorList>
            <person name="Peeters C."/>
        </authorList>
    </citation>
    <scope>NUCLEOTIDE SEQUENCE [LARGE SCALE GENOMIC DNA]</scope>
    <source>
        <strain evidence="1 2">LMG 28140</strain>
    </source>
</reference>
<dbReference type="EMBL" id="CAJHCP010000002">
    <property type="protein sequence ID" value="CAD6516022.1"/>
    <property type="molecule type" value="Genomic_DNA"/>
</dbReference>
<evidence type="ECO:0008006" key="3">
    <source>
        <dbReference type="Google" id="ProtNLM"/>
    </source>
</evidence>
<evidence type="ECO:0000313" key="2">
    <source>
        <dbReference type="Proteomes" id="UP000598032"/>
    </source>
</evidence>
<keyword evidence="2" id="KW-1185">Reference proteome</keyword>
<gene>
    <name evidence="1" type="ORF">LMG28140_00698</name>
</gene>
<proteinExistence type="predicted"/>
<dbReference type="Proteomes" id="UP000598032">
    <property type="component" value="Unassembled WGS sequence"/>
</dbReference>
<protein>
    <recommendedName>
        <fullName evidence="3">DUF1833 domain-containing protein</fullName>
    </recommendedName>
</protein>
<organism evidence="1 2">
    <name type="scientific">Paraburkholderia metrosideri</name>
    <dbReference type="NCBI Taxonomy" id="580937"/>
    <lineage>
        <taxon>Bacteria</taxon>
        <taxon>Pseudomonadati</taxon>
        <taxon>Pseudomonadota</taxon>
        <taxon>Betaproteobacteria</taxon>
        <taxon>Burkholderiales</taxon>
        <taxon>Burkholderiaceae</taxon>
        <taxon>Paraburkholderia</taxon>
    </lineage>
</organism>
<dbReference type="RefSeq" id="WP_201640923.1">
    <property type="nucleotide sequence ID" value="NZ_CAJHCP010000002.1"/>
</dbReference>
<accession>A0ABN7HH13</accession>
<name>A0ABN7HH13_9BURK</name>
<evidence type="ECO:0000313" key="1">
    <source>
        <dbReference type="EMBL" id="CAD6516022.1"/>
    </source>
</evidence>
<comment type="caution">
    <text evidence="1">The sequence shown here is derived from an EMBL/GenBank/DDBJ whole genome shotgun (WGS) entry which is preliminary data.</text>
</comment>